<keyword evidence="1" id="KW-0802">TPR repeat</keyword>
<dbReference type="InterPro" id="IPR011990">
    <property type="entry name" value="TPR-like_helical_dom_sf"/>
</dbReference>
<dbReference type="InterPro" id="IPR029030">
    <property type="entry name" value="Caspase-like_dom_sf"/>
</dbReference>
<dbReference type="InterPro" id="IPR011600">
    <property type="entry name" value="Pept_C14_caspase"/>
</dbReference>
<evidence type="ECO:0000313" key="5">
    <source>
        <dbReference type="EMBL" id="GLS23641.1"/>
    </source>
</evidence>
<dbReference type="PANTHER" id="PTHR44523:SF1">
    <property type="entry name" value="TETRATRICOPEPTIDE REPEAT PROTEIN 13"/>
    <property type="match status" value="1"/>
</dbReference>
<feature type="chain" id="PRO_5046658872" description="Caspase family p20 domain-containing protein" evidence="3">
    <location>
        <begin position="23"/>
        <end position="680"/>
    </location>
</feature>
<dbReference type="RefSeq" id="WP_284316574.1">
    <property type="nucleotide sequence ID" value="NZ_BSPC01000077.1"/>
</dbReference>
<evidence type="ECO:0000256" key="1">
    <source>
        <dbReference type="PROSITE-ProRule" id="PRU00339"/>
    </source>
</evidence>
<evidence type="ECO:0000256" key="3">
    <source>
        <dbReference type="SAM" id="SignalP"/>
    </source>
</evidence>
<evidence type="ECO:0000259" key="4">
    <source>
        <dbReference type="PROSITE" id="PS50208"/>
    </source>
</evidence>
<organism evidence="5 6">
    <name type="scientific">Labrys miyagiensis</name>
    <dbReference type="NCBI Taxonomy" id="346912"/>
    <lineage>
        <taxon>Bacteria</taxon>
        <taxon>Pseudomonadati</taxon>
        <taxon>Pseudomonadota</taxon>
        <taxon>Alphaproteobacteria</taxon>
        <taxon>Hyphomicrobiales</taxon>
        <taxon>Xanthobacteraceae</taxon>
        <taxon>Labrys</taxon>
    </lineage>
</organism>
<feature type="repeat" description="TPR" evidence="1">
    <location>
        <begin position="55"/>
        <end position="88"/>
    </location>
</feature>
<feature type="repeat" description="TPR" evidence="1">
    <location>
        <begin position="292"/>
        <end position="325"/>
    </location>
</feature>
<feature type="repeat" description="TPR" evidence="1">
    <location>
        <begin position="326"/>
        <end position="359"/>
    </location>
</feature>
<dbReference type="Gene3D" id="3.40.50.1460">
    <property type="match status" value="1"/>
</dbReference>
<dbReference type="Pfam" id="PF13414">
    <property type="entry name" value="TPR_11"/>
    <property type="match status" value="3"/>
</dbReference>
<feature type="repeat" description="TPR" evidence="1">
    <location>
        <begin position="89"/>
        <end position="122"/>
    </location>
</feature>
<feature type="repeat" description="TPR" evidence="1">
    <location>
        <begin position="157"/>
        <end position="190"/>
    </location>
</feature>
<feature type="repeat" description="TPR" evidence="1">
    <location>
        <begin position="191"/>
        <end position="224"/>
    </location>
</feature>
<dbReference type="Pfam" id="PF00515">
    <property type="entry name" value="TPR_1"/>
    <property type="match status" value="5"/>
</dbReference>
<keyword evidence="6" id="KW-1185">Reference proteome</keyword>
<protein>
    <recommendedName>
        <fullName evidence="4">Caspase family p20 domain-containing protein</fullName>
    </recommendedName>
</protein>
<accession>A0ABQ6CTH9</accession>
<name>A0ABQ6CTH9_9HYPH</name>
<dbReference type="SUPFAM" id="SSF48452">
    <property type="entry name" value="TPR-like"/>
    <property type="match status" value="1"/>
</dbReference>
<dbReference type="InterPro" id="IPR019734">
    <property type="entry name" value="TPR_rpt"/>
</dbReference>
<feature type="domain" description="Caspase family p20" evidence="4">
    <location>
        <begin position="449"/>
        <end position="578"/>
    </location>
</feature>
<sequence>MRGLWLTLIFVSAFAASQPAWADDASVCAGSNDDLAIPACGRVIAKKSTSKAGRVKAFYNRAISYANKGKSDLAIQDYSQAITLDPSYTSAYNNRCSAYSKTGKYDEAIADCDRAIELKSDYDLAYYNRGNVYRKKNMPDRAIADITKAISIKATDPDYFFYRAMAYQNNDQIDLAIKDYDKAIELNPDYGNAYYNRGNIYRKHDNPEQAIADFTKAIAIDSSDADNFFFRGLTYQNNNQLDEAIADYDKALELTPSDFDTLFNRGLAHKKKGDFDLAIADYDKALTVKADAGAYNSRGNAYYSKGDFDRAIADYTSAIGLDPKDADAYYNRGTTFTDQGDYNSAVADLDKVIALQPNGVAGFTARANAYRKKGEIEKAIADYRSALALAPDDADAKSGLADAIGAQPPASADGSKPSADSGASKEAATAAGAAGPKSSEPNAIAQPMLRRVALVIGNSGYRAVAHLPNPASDAQLVGDALRQAGVDVTVALDLDRAAMVSALRAFSRKADNSDWAMIYYAGHGMELDGTNYLIPIDATLETDRDVPDETLSLDRVLSAVSGARQLKLVILDACRNNPFAQQMKLTVAKRAVTRGLSRVEPMDATMVVYSAKEGTTAEDGDGANSVFAASISKRIVEPGVEINKVFRLVTRDVLSETGNRQQPFVYGSLPPDDFILVPAK</sequence>
<dbReference type="SUPFAM" id="SSF81901">
    <property type="entry name" value="HCP-like"/>
    <property type="match status" value="1"/>
</dbReference>
<dbReference type="SUPFAM" id="SSF52129">
    <property type="entry name" value="Caspase-like"/>
    <property type="match status" value="1"/>
</dbReference>
<evidence type="ECO:0000256" key="2">
    <source>
        <dbReference type="SAM" id="MobiDB-lite"/>
    </source>
</evidence>
<dbReference type="PANTHER" id="PTHR44523">
    <property type="entry name" value="TETRATRICOPEPTIDE REPEAT PROTEIN 13"/>
    <property type="match status" value="1"/>
</dbReference>
<evidence type="ECO:0000313" key="6">
    <source>
        <dbReference type="Proteomes" id="UP001156882"/>
    </source>
</evidence>
<reference evidence="6" key="1">
    <citation type="journal article" date="2019" name="Int. J. Syst. Evol. Microbiol.">
        <title>The Global Catalogue of Microorganisms (GCM) 10K type strain sequencing project: providing services to taxonomists for standard genome sequencing and annotation.</title>
        <authorList>
            <consortium name="The Broad Institute Genomics Platform"/>
            <consortium name="The Broad Institute Genome Sequencing Center for Infectious Disease"/>
            <person name="Wu L."/>
            <person name="Ma J."/>
        </authorList>
    </citation>
    <scope>NUCLEOTIDE SEQUENCE [LARGE SCALE GENOMIC DNA]</scope>
    <source>
        <strain evidence="6">NBRC 101365</strain>
    </source>
</reference>
<dbReference type="PROSITE" id="PS50208">
    <property type="entry name" value="CASPASE_P20"/>
    <property type="match status" value="1"/>
</dbReference>
<dbReference type="SMART" id="SM00028">
    <property type="entry name" value="TPR"/>
    <property type="match status" value="10"/>
</dbReference>
<feature type="region of interest" description="Disordered" evidence="2">
    <location>
        <begin position="403"/>
        <end position="442"/>
    </location>
</feature>
<dbReference type="InterPro" id="IPR001309">
    <property type="entry name" value="Pept_C14_p20"/>
</dbReference>
<comment type="caution">
    <text evidence="5">The sequence shown here is derived from an EMBL/GenBank/DDBJ whole genome shotgun (WGS) entry which is preliminary data.</text>
</comment>
<dbReference type="Proteomes" id="UP001156882">
    <property type="component" value="Unassembled WGS sequence"/>
</dbReference>
<feature type="repeat" description="TPR" evidence="1">
    <location>
        <begin position="225"/>
        <end position="258"/>
    </location>
</feature>
<keyword evidence="3" id="KW-0732">Signal</keyword>
<dbReference type="Gene3D" id="1.25.40.10">
    <property type="entry name" value="Tetratricopeptide repeat domain"/>
    <property type="match status" value="4"/>
</dbReference>
<dbReference type="Pfam" id="PF00656">
    <property type="entry name" value="Peptidase_C14"/>
    <property type="match status" value="1"/>
</dbReference>
<feature type="repeat" description="TPR" evidence="1">
    <location>
        <begin position="360"/>
        <end position="393"/>
    </location>
</feature>
<dbReference type="EMBL" id="BSPC01000077">
    <property type="protein sequence ID" value="GLS23641.1"/>
    <property type="molecule type" value="Genomic_DNA"/>
</dbReference>
<gene>
    <name evidence="5" type="ORF">GCM10007874_66620</name>
</gene>
<dbReference type="PROSITE" id="PS50005">
    <property type="entry name" value="TPR"/>
    <property type="match status" value="9"/>
</dbReference>
<dbReference type="PROSITE" id="PS50293">
    <property type="entry name" value="TPR_REGION"/>
    <property type="match status" value="4"/>
</dbReference>
<feature type="repeat" description="TPR" evidence="1">
    <location>
        <begin position="123"/>
        <end position="156"/>
    </location>
</feature>
<proteinExistence type="predicted"/>
<feature type="compositionally biased region" description="Low complexity" evidence="2">
    <location>
        <begin position="419"/>
        <end position="439"/>
    </location>
</feature>
<feature type="signal peptide" evidence="3">
    <location>
        <begin position="1"/>
        <end position="22"/>
    </location>
</feature>